<comment type="caution">
    <text evidence="3">The sequence shown here is derived from an EMBL/GenBank/DDBJ whole genome shotgun (WGS) entry which is preliminary data.</text>
</comment>
<dbReference type="SUPFAM" id="SSF47090">
    <property type="entry name" value="PGBD-like"/>
    <property type="match status" value="1"/>
</dbReference>
<protein>
    <recommendedName>
        <fullName evidence="2">Peptidoglycan binding-like domain-containing protein</fullName>
    </recommendedName>
</protein>
<evidence type="ECO:0000313" key="4">
    <source>
        <dbReference type="Proteomes" id="UP000572680"/>
    </source>
</evidence>
<evidence type="ECO:0000256" key="1">
    <source>
        <dbReference type="SAM" id="MobiDB-lite"/>
    </source>
</evidence>
<proteinExistence type="predicted"/>
<sequence length="374" mass="38385">MTAEPLTEERAPEKRRRPRRRPRRRTVLALGAVVAAGAAAVATFGFGGGDGKGGARAAGLPPNTTKVTKQTLKDSETADGSLGYGQAAAASARAAGTVTALPDTGDRITRGKELYEVDSRPVVLMYGAKPAYRTLSAGMEGKDVLWLERNLRALGYDGFTVDDEYTSDTADAVAEWQDDVGLAETGNVELGSVVFAPGAVRVDGLQAGVGDAVTPGRKILTYTGTDKAVTVELESDDLRLAREGAAVDVELPDGSVARGVVDEVTTVIEPAAQGQDPKTKVEVTVALKGDKAQKAAARYVLAAVDVTFTAGTRKDVLTVPVAALVALSEGGFGVEVVSGGTSSYVPVKVGLFAGGKVEVSGAGIAEGTVVGVPK</sequence>
<dbReference type="InterPro" id="IPR036365">
    <property type="entry name" value="PGBD-like_sf"/>
</dbReference>
<evidence type="ECO:0000313" key="3">
    <source>
        <dbReference type="EMBL" id="MBA8950736.1"/>
    </source>
</evidence>
<dbReference type="InterPro" id="IPR036366">
    <property type="entry name" value="PGBDSf"/>
</dbReference>
<dbReference type="RefSeq" id="WP_182843090.1">
    <property type="nucleotide sequence ID" value="NZ_BAAALP010000053.1"/>
</dbReference>
<dbReference type="InterPro" id="IPR006311">
    <property type="entry name" value="TAT_signal"/>
</dbReference>
<dbReference type="PROSITE" id="PS51318">
    <property type="entry name" value="TAT"/>
    <property type="match status" value="1"/>
</dbReference>
<organism evidence="3 4">
    <name type="scientific">Actinomadura namibiensis</name>
    <dbReference type="NCBI Taxonomy" id="182080"/>
    <lineage>
        <taxon>Bacteria</taxon>
        <taxon>Bacillati</taxon>
        <taxon>Actinomycetota</taxon>
        <taxon>Actinomycetes</taxon>
        <taxon>Streptosporangiales</taxon>
        <taxon>Thermomonosporaceae</taxon>
        <taxon>Actinomadura</taxon>
    </lineage>
</organism>
<feature type="domain" description="Peptidoglycan binding-like" evidence="2">
    <location>
        <begin position="141"/>
        <end position="188"/>
    </location>
</feature>
<dbReference type="Proteomes" id="UP000572680">
    <property type="component" value="Unassembled WGS sequence"/>
</dbReference>
<dbReference type="EMBL" id="JACJIA010000002">
    <property type="protein sequence ID" value="MBA8950736.1"/>
    <property type="molecule type" value="Genomic_DNA"/>
</dbReference>
<dbReference type="AlphaFoldDB" id="A0A7W3LM86"/>
<feature type="compositionally biased region" description="Basic residues" evidence="1">
    <location>
        <begin position="13"/>
        <end position="24"/>
    </location>
</feature>
<dbReference type="InterPro" id="IPR002477">
    <property type="entry name" value="Peptidoglycan-bd-like"/>
</dbReference>
<dbReference type="GO" id="GO:1990281">
    <property type="term" value="C:efflux pump complex"/>
    <property type="evidence" value="ECO:0007669"/>
    <property type="project" value="TreeGrafter"/>
</dbReference>
<dbReference type="PANTHER" id="PTHR30469:SF38">
    <property type="entry name" value="HLYD FAMILY SECRETION PROTEIN"/>
    <property type="match status" value="1"/>
</dbReference>
<gene>
    <name evidence="3" type="ORF">HNR61_002349</name>
</gene>
<dbReference type="PANTHER" id="PTHR30469">
    <property type="entry name" value="MULTIDRUG RESISTANCE PROTEIN MDTA"/>
    <property type="match status" value="1"/>
</dbReference>
<evidence type="ECO:0000259" key="2">
    <source>
        <dbReference type="Pfam" id="PF01471"/>
    </source>
</evidence>
<dbReference type="Gene3D" id="2.40.420.20">
    <property type="match status" value="1"/>
</dbReference>
<accession>A0A7W3LM86</accession>
<dbReference type="Gene3D" id="1.10.101.10">
    <property type="entry name" value="PGBD-like superfamily/PGBD"/>
    <property type="match status" value="1"/>
</dbReference>
<dbReference type="Pfam" id="PF01471">
    <property type="entry name" value="PG_binding_1"/>
    <property type="match status" value="1"/>
</dbReference>
<reference evidence="3 4" key="1">
    <citation type="submission" date="2020-08" db="EMBL/GenBank/DDBJ databases">
        <title>Genomic Encyclopedia of Type Strains, Phase IV (KMG-IV): sequencing the most valuable type-strain genomes for metagenomic binning, comparative biology and taxonomic classification.</title>
        <authorList>
            <person name="Goeker M."/>
        </authorList>
    </citation>
    <scope>NUCLEOTIDE SEQUENCE [LARGE SCALE GENOMIC DNA]</scope>
    <source>
        <strain evidence="3 4">DSM 44197</strain>
    </source>
</reference>
<feature type="region of interest" description="Disordered" evidence="1">
    <location>
        <begin position="1"/>
        <end position="24"/>
    </location>
</feature>
<dbReference type="GO" id="GO:0015562">
    <property type="term" value="F:efflux transmembrane transporter activity"/>
    <property type="evidence" value="ECO:0007669"/>
    <property type="project" value="TreeGrafter"/>
</dbReference>
<name>A0A7W3LM86_ACTNM</name>
<keyword evidence="4" id="KW-1185">Reference proteome</keyword>